<evidence type="ECO:0000313" key="6">
    <source>
        <dbReference type="EMBL" id="MFB9886293.1"/>
    </source>
</evidence>
<evidence type="ECO:0000256" key="2">
    <source>
        <dbReference type="ARBA" id="ARBA00022723"/>
    </source>
</evidence>
<dbReference type="SUPFAM" id="SSF53187">
    <property type="entry name" value="Zn-dependent exopeptidases"/>
    <property type="match status" value="1"/>
</dbReference>
<dbReference type="InterPro" id="IPR053138">
    <property type="entry name" value="N-alpha-Ac-DABA_deacetylase"/>
</dbReference>
<comment type="cofactor">
    <cofactor evidence="1">
        <name>Zn(2+)</name>
        <dbReference type="ChEBI" id="CHEBI:29105"/>
    </cofactor>
</comment>
<feature type="domain" description="Succinylglutamate desuccinylase/Aspartoacylase catalytic" evidence="5">
    <location>
        <begin position="141"/>
        <end position="257"/>
    </location>
</feature>
<evidence type="ECO:0000313" key="7">
    <source>
        <dbReference type="Proteomes" id="UP001589628"/>
    </source>
</evidence>
<reference evidence="6 7" key="1">
    <citation type="submission" date="2024-09" db="EMBL/GenBank/DDBJ databases">
        <authorList>
            <person name="Sun Q."/>
            <person name="Mori K."/>
        </authorList>
    </citation>
    <scope>NUCLEOTIDE SEQUENCE [LARGE SCALE GENOMIC DNA]</scope>
    <source>
        <strain evidence="6 7">ATCC 51285</strain>
    </source>
</reference>
<gene>
    <name evidence="6" type="ORF">ACFFLH_07730</name>
</gene>
<comment type="caution">
    <text evidence="6">The sequence shown here is derived from an EMBL/GenBank/DDBJ whole genome shotgun (WGS) entry which is preliminary data.</text>
</comment>
<keyword evidence="2" id="KW-0479">Metal-binding</keyword>
<keyword evidence="4" id="KW-0862">Zinc</keyword>
<organism evidence="6 7">
    <name type="scientific">Balneatrix alpica</name>
    <dbReference type="NCBI Taxonomy" id="75684"/>
    <lineage>
        <taxon>Bacteria</taxon>
        <taxon>Pseudomonadati</taxon>
        <taxon>Pseudomonadota</taxon>
        <taxon>Gammaproteobacteria</taxon>
        <taxon>Oceanospirillales</taxon>
        <taxon>Balneatrichaceae</taxon>
        <taxon>Balneatrix</taxon>
    </lineage>
</organism>
<dbReference type="Gene3D" id="3.40.630.10">
    <property type="entry name" value="Zn peptidases"/>
    <property type="match status" value="1"/>
</dbReference>
<evidence type="ECO:0000256" key="3">
    <source>
        <dbReference type="ARBA" id="ARBA00022801"/>
    </source>
</evidence>
<dbReference type="PANTHER" id="PTHR37326:SF1">
    <property type="entry name" value="BLL3975 PROTEIN"/>
    <property type="match status" value="1"/>
</dbReference>
<accession>A0ABV5ZAM0</accession>
<dbReference type="Proteomes" id="UP001589628">
    <property type="component" value="Unassembled WGS sequence"/>
</dbReference>
<evidence type="ECO:0000256" key="1">
    <source>
        <dbReference type="ARBA" id="ARBA00001947"/>
    </source>
</evidence>
<dbReference type="EMBL" id="JBHLZN010000002">
    <property type="protein sequence ID" value="MFB9886293.1"/>
    <property type="molecule type" value="Genomic_DNA"/>
</dbReference>
<dbReference type="RefSeq" id="WP_051527447.1">
    <property type="nucleotide sequence ID" value="NZ_JBHLZN010000002.1"/>
</dbReference>
<feature type="domain" description="Succinylglutamate desuccinylase/Aspartoacylase catalytic" evidence="5">
    <location>
        <begin position="31"/>
        <end position="133"/>
    </location>
</feature>
<proteinExistence type="predicted"/>
<dbReference type="InterPro" id="IPR055438">
    <property type="entry name" value="AstE_AspA_cat"/>
</dbReference>
<evidence type="ECO:0000259" key="5">
    <source>
        <dbReference type="Pfam" id="PF24827"/>
    </source>
</evidence>
<name>A0ABV5ZAM0_9GAMM</name>
<evidence type="ECO:0000256" key="4">
    <source>
        <dbReference type="ARBA" id="ARBA00022833"/>
    </source>
</evidence>
<sequence length="363" mass="39881">MQIETLCLEPGSPGRHHQLQVWHFGQPDAEPCVYLQAGLHADESPGSLVLHRLIACLQHWQDEGRLRGRVIVVPMANPLGLGQWHLGLLQGRFEARSGQNFNRHFPLLAEQALTLLAQQEQVSSHQARDALLAALQQQPGLSELEQLQGRLFALALQADVILDLHCDSEACLHLYANEHNRAQVAELAQHLQVPLVLLAEEAGGMSFDDAIMQNWLRLRQHYADLPLPLAVTLELRGQLDTDPAYTEADVAGLLSYLCQLGVLAGSASARGQAAHLLPLAGVEALRAPMAGVVSYLQMPGRWLAAGTPLAWIQCPYSGQRLSLCAPQEGYFYARLSQRSVGRGEELCFIASRSPRRQGRLLAL</sequence>
<protein>
    <submittedName>
        <fullName evidence="6">Succinylglutamate desuccinylase/aspartoacylase family protein</fullName>
    </submittedName>
</protein>
<keyword evidence="3" id="KW-0378">Hydrolase</keyword>
<dbReference type="PANTHER" id="PTHR37326">
    <property type="entry name" value="BLL3975 PROTEIN"/>
    <property type="match status" value="1"/>
</dbReference>
<dbReference type="Pfam" id="PF24827">
    <property type="entry name" value="AstE_AspA_cat"/>
    <property type="match status" value="2"/>
</dbReference>
<keyword evidence="7" id="KW-1185">Reference proteome</keyword>